<evidence type="ECO:0000313" key="11">
    <source>
        <dbReference type="Proteomes" id="UP000178372"/>
    </source>
</evidence>
<dbReference type="SUPFAM" id="SSF90123">
    <property type="entry name" value="ABC transporter transmembrane region"/>
    <property type="match status" value="1"/>
</dbReference>
<dbReference type="Pfam" id="PF00005">
    <property type="entry name" value="ABC_tran"/>
    <property type="match status" value="1"/>
</dbReference>
<dbReference type="GO" id="GO:0015421">
    <property type="term" value="F:ABC-type oligopeptide transporter activity"/>
    <property type="evidence" value="ECO:0007669"/>
    <property type="project" value="TreeGrafter"/>
</dbReference>
<evidence type="ECO:0000256" key="5">
    <source>
        <dbReference type="ARBA" id="ARBA00022989"/>
    </source>
</evidence>
<dbReference type="InterPro" id="IPR003439">
    <property type="entry name" value="ABC_transporter-like_ATP-bd"/>
</dbReference>
<evidence type="ECO:0000256" key="6">
    <source>
        <dbReference type="ARBA" id="ARBA00023136"/>
    </source>
</evidence>
<feature type="transmembrane region" description="Helical" evidence="7">
    <location>
        <begin position="59"/>
        <end position="81"/>
    </location>
</feature>
<evidence type="ECO:0008006" key="12">
    <source>
        <dbReference type="Google" id="ProtNLM"/>
    </source>
</evidence>
<dbReference type="GO" id="GO:0005886">
    <property type="term" value="C:plasma membrane"/>
    <property type="evidence" value="ECO:0007669"/>
    <property type="project" value="UniProtKB-SubCell"/>
</dbReference>
<keyword evidence="4" id="KW-0067">ATP-binding</keyword>
<gene>
    <name evidence="10" type="ORF">A2690_04925</name>
</gene>
<comment type="caution">
    <text evidence="10">The sequence shown here is derived from an EMBL/GenBank/DDBJ whole genome shotgun (WGS) entry which is preliminary data.</text>
</comment>
<dbReference type="GO" id="GO:0005524">
    <property type="term" value="F:ATP binding"/>
    <property type="evidence" value="ECO:0007669"/>
    <property type="project" value="UniProtKB-KW"/>
</dbReference>
<protein>
    <recommendedName>
        <fullName evidence="12">Iron ABC transporter ATP-binding protein</fullName>
    </recommendedName>
</protein>
<evidence type="ECO:0000256" key="1">
    <source>
        <dbReference type="ARBA" id="ARBA00004651"/>
    </source>
</evidence>
<proteinExistence type="predicted"/>
<evidence type="ECO:0000313" key="10">
    <source>
        <dbReference type="EMBL" id="OGK16733.1"/>
    </source>
</evidence>
<reference evidence="10 11" key="1">
    <citation type="journal article" date="2016" name="Nat. Commun.">
        <title>Thousands of microbial genomes shed light on interconnected biogeochemical processes in an aquifer system.</title>
        <authorList>
            <person name="Anantharaman K."/>
            <person name="Brown C.T."/>
            <person name="Hug L.A."/>
            <person name="Sharon I."/>
            <person name="Castelle C.J."/>
            <person name="Probst A.J."/>
            <person name="Thomas B.C."/>
            <person name="Singh A."/>
            <person name="Wilkins M.J."/>
            <person name="Karaoz U."/>
            <person name="Brodie E.L."/>
            <person name="Williams K.H."/>
            <person name="Hubbard S.S."/>
            <person name="Banfield J.F."/>
        </authorList>
    </citation>
    <scope>NUCLEOTIDE SEQUENCE [LARGE SCALE GENOMIC DNA]</scope>
</reference>
<keyword evidence="2 7" id="KW-0812">Transmembrane</keyword>
<dbReference type="PANTHER" id="PTHR43394:SF1">
    <property type="entry name" value="ATP-BINDING CASSETTE SUB-FAMILY B MEMBER 10, MITOCHONDRIAL"/>
    <property type="match status" value="1"/>
</dbReference>
<evidence type="ECO:0000259" key="9">
    <source>
        <dbReference type="PROSITE" id="PS50929"/>
    </source>
</evidence>
<dbReference type="Gene3D" id="1.20.1560.10">
    <property type="entry name" value="ABC transporter type 1, transmembrane domain"/>
    <property type="match status" value="1"/>
</dbReference>
<dbReference type="InterPro" id="IPR027417">
    <property type="entry name" value="P-loop_NTPase"/>
</dbReference>
<dbReference type="CDD" id="cd07346">
    <property type="entry name" value="ABC_6TM_exporters"/>
    <property type="match status" value="1"/>
</dbReference>
<dbReference type="SMART" id="SM00382">
    <property type="entry name" value="AAA"/>
    <property type="match status" value="1"/>
</dbReference>
<feature type="transmembrane region" description="Helical" evidence="7">
    <location>
        <begin position="141"/>
        <end position="159"/>
    </location>
</feature>
<accession>A0A1F7GCZ4</accession>
<evidence type="ECO:0000256" key="2">
    <source>
        <dbReference type="ARBA" id="ARBA00022692"/>
    </source>
</evidence>
<dbReference type="InterPro" id="IPR039421">
    <property type="entry name" value="Type_1_exporter"/>
</dbReference>
<dbReference type="Gene3D" id="3.40.50.300">
    <property type="entry name" value="P-loop containing nucleotide triphosphate hydrolases"/>
    <property type="match status" value="1"/>
</dbReference>
<dbReference type="EMBL" id="MFZF01000012">
    <property type="protein sequence ID" value="OGK16733.1"/>
    <property type="molecule type" value="Genomic_DNA"/>
</dbReference>
<dbReference type="PROSITE" id="PS50893">
    <property type="entry name" value="ABC_TRANSPORTER_2"/>
    <property type="match status" value="1"/>
</dbReference>
<feature type="transmembrane region" description="Helical" evidence="7">
    <location>
        <begin position="165"/>
        <end position="183"/>
    </location>
</feature>
<feature type="domain" description="ABC transporter" evidence="8">
    <location>
        <begin position="341"/>
        <end position="574"/>
    </location>
</feature>
<dbReference type="GO" id="GO:0016887">
    <property type="term" value="F:ATP hydrolysis activity"/>
    <property type="evidence" value="ECO:0007669"/>
    <property type="project" value="InterPro"/>
</dbReference>
<comment type="subcellular location">
    <subcellularLocation>
        <location evidence="1">Cell membrane</location>
        <topology evidence="1">Multi-pass membrane protein</topology>
    </subcellularLocation>
</comment>
<dbReference type="InterPro" id="IPR003593">
    <property type="entry name" value="AAA+_ATPase"/>
</dbReference>
<dbReference type="AlphaFoldDB" id="A0A1F7GCZ4"/>
<dbReference type="PROSITE" id="PS00211">
    <property type="entry name" value="ABC_TRANSPORTER_1"/>
    <property type="match status" value="1"/>
</dbReference>
<dbReference type="PROSITE" id="PS50929">
    <property type="entry name" value="ABC_TM1F"/>
    <property type="match status" value="1"/>
</dbReference>
<dbReference type="FunFam" id="3.40.50.300:FF:000218">
    <property type="entry name" value="Multidrug ABC transporter ATP-binding protein"/>
    <property type="match status" value="1"/>
</dbReference>
<feature type="domain" description="ABC transmembrane type-1" evidence="9">
    <location>
        <begin position="19"/>
        <end position="305"/>
    </location>
</feature>
<dbReference type="InterPro" id="IPR017871">
    <property type="entry name" value="ABC_transporter-like_CS"/>
</dbReference>
<dbReference type="InterPro" id="IPR036640">
    <property type="entry name" value="ABC1_TM_sf"/>
</dbReference>
<dbReference type="InterPro" id="IPR011527">
    <property type="entry name" value="ABC1_TM_dom"/>
</dbReference>
<dbReference type="Pfam" id="PF00664">
    <property type="entry name" value="ABC_membrane"/>
    <property type="match status" value="1"/>
</dbReference>
<dbReference type="SUPFAM" id="SSF52540">
    <property type="entry name" value="P-loop containing nucleoside triphosphate hydrolases"/>
    <property type="match status" value="1"/>
</dbReference>
<evidence type="ECO:0000256" key="4">
    <source>
        <dbReference type="ARBA" id="ARBA00022840"/>
    </source>
</evidence>
<keyword evidence="5 7" id="KW-1133">Transmembrane helix</keyword>
<evidence type="ECO:0000256" key="7">
    <source>
        <dbReference type="SAM" id="Phobius"/>
    </source>
</evidence>
<name>A0A1F7GCZ4_9BACT</name>
<evidence type="ECO:0000256" key="3">
    <source>
        <dbReference type="ARBA" id="ARBA00022741"/>
    </source>
</evidence>
<feature type="transmembrane region" description="Helical" evidence="7">
    <location>
        <begin position="14"/>
        <end position="39"/>
    </location>
</feature>
<dbReference type="PANTHER" id="PTHR43394">
    <property type="entry name" value="ATP-DEPENDENT PERMEASE MDL1, MITOCHONDRIAL"/>
    <property type="match status" value="1"/>
</dbReference>
<dbReference type="Proteomes" id="UP000178372">
    <property type="component" value="Unassembled WGS sequence"/>
</dbReference>
<evidence type="ECO:0000259" key="8">
    <source>
        <dbReference type="PROSITE" id="PS50893"/>
    </source>
</evidence>
<organism evidence="10 11">
    <name type="scientific">Candidatus Roizmanbacteria bacterium RIFCSPHIGHO2_01_FULL_39_12b</name>
    <dbReference type="NCBI Taxonomy" id="1802030"/>
    <lineage>
        <taxon>Bacteria</taxon>
        <taxon>Candidatus Roizmaniibacteriota</taxon>
    </lineage>
</organism>
<sequence>MRNISSILRIAKPLYHLMIALVILILINAALALVAPILSKFIVDDIVAQIQHSSGNVQRLGFFIGLAFVINLLSITITAFSERLGDHFAGRLRKFLTEKFYHKVLTLPQSYFDGELSGKIVNQLTRGILSINNFMNTATNFIVPTFLQSIFTIGVMWIFSPSIAIFTAILFPIYLTISFYSSVRWGREEVKKNTIEDSLRGRIQESIGNIKLVKAYTSEREEYTFVEKGLSDSNTIYARQSRIFHILDFFRNLSLNIILLLINIVVFSQTFRGNLTIGEMVLILQLVDQARRPLFAMSFILTQIQYAEAGSKEFFEIINLPSSEFFDTAQKRVVFVNDPSVSFEHVSFQYDTSREVLSDVTFSIKPRQTVALVGHSGAGKSTIVNLICKFYDPTGGIITLNNHMYKDISHDFVRRHVGLVFQENELFSSTIRKNVAYGTKASTKQIIDALKRANAYGFVKRLLKGLDSKIGERGVRLSGGQKQRIQIARAILRDAPILILDEATSSLDSRSEVEVQKGLENLMKGRLVVVIAHRFSTIQNVDQILVLDDGKIVDKGNPKDLAERKGIYRDLLRYQVEGNRKLLEKYEIY</sequence>
<feature type="transmembrane region" description="Helical" evidence="7">
    <location>
        <begin position="249"/>
        <end position="267"/>
    </location>
</feature>
<keyword evidence="3" id="KW-0547">Nucleotide-binding</keyword>
<keyword evidence="6 7" id="KW-0472">Membrane</keyword>